<dbReference type="Pfam" id="PF01048">
    <property type="entry name" value="PNP_UDP_1"/>
    <property type="match status" value="1"/>
</dbReference>
<dbReference type="GO" id="GO:0004850">
    <property type="term" value="F:uridine phosphorylase activity"/>
    <property type="evidence" value="ECO:0007669"/>
    <property type="project" value="TreeGrafter"/>
</dbReference>
<reference evidence="2" key="1">
    <citation type="submission" date="2021-06" db="EMBL/GenBank/DDBJ databases">
        <authorList>
            <person name="Kallberg Y."/>
            <person name="Tangrot J."/>
            <person name="Rosling A."/>
        </authorList>
    </citation>
    <scope>NUCLEOTIDE SEQUENCE</scope>
    <source>
        <strain evidence="2">MT106</strain>
    </source>
</reference>
<evidence type="ECO:0000259" key="1">
    <source>
        <dbReference type="Pfam" id="PF01048"/>
    </source>
</evidence>
<dbReference type="GO" id="GO:0005829">
    <property type="term" value="C:cytosol"/>
    <property type="evidence" value="ECO:0007669"/>
    <property type="project" value="TreeGrafter"/>
</dbReference>
<dbReference type="OrthoDB" id="416752at2759"/>
<name>A0A9N8V240_9GLOM</name>
<proteinExistence type="predicted"/>
<keyword evidence="3" id="KW-1185">Reference proteome</keyword>
<evidence type="ECO:0000313" key="2">
    <source>
        <dbReference type="EMBL" id="CAG8434804.1"/>
    </source>
</evidence>
<dbReference type="AlphaFoldDB" id="A0A9N8V240"/>
<protein>
    <submittedName>
        <fullName evidence="2">11762_t:CDS:1</fullName>
    </submittedName>
</protein>
<dbReference type="Proteomes" id="UP000789831">
    <property type="component" value="Unassembled WGS sequence"/>
</dbReference>
<comment type="caution">
    <text evidence="2">The sequence shown here is derived from an EMBL/GenBank/DDBJ whole genome shotgun (WGS) entry which is preliminary data.</text>
</comment>
<dbReference type="InterPro" id="IPR035994">
    <property type="entry name" value="Nucleoside_phosphorylase_sf"/>
</dbReference>
<dbReference type="PANTHER" id="PTHR43691">
    <property type="entry name" value="URIDINE PHOSPHORYLASE"/>
    <property type="match status" value="1"/>
</dbReference>
<dbReference type="GO" id="GO:0006218">
    <property type="term" value="P:uridine catabolic process"/>
    <property type="evidence" value="ECO:0007669"/>
    <property type="project" value="TreeGrafter"/>
</dbReference>
<evidence type="ECO:0000313" key="3">
    <source>
        <dbReference type="Proteomes" id="UP000789831"/>
    </source>
</evidence>
<sequence length="293" mass="32296">MQFKFTNANFPRTTDGRVYHVGVKRGEVANRIITVGDSTRARILAKLLDVDSPVLTIESHRGFTIKTGCYHGVPISIVSIGMGFAMMDFFVREVRTVVDGPLIIIRLGSCGSVGPATVGSMIIPHGAFAVLRNYDYFADDAEPNAKSYNITKVFDADTELCSLSELHTGLNGSSDSFYSSQGRQDDNFRDENHNLIEQILAKYPDTQSIEMETFMLYHMAKISTAPLSIEKSQANKNSIRVAAILMVFMDQKNNECVEPERVAFLLDSAGKALLNVLSKVELEHACEKNGTIG</sequence>
<accession>A0A9N8V240</accession>
<dbReference type="EMBL" id="CAJVPL010000020">
    <property type="protein sequence ID" value="CAG8434804.1"/>
    <property type="molecule type" value="Genomic_DNA"/>
</dbReference>
<gene>
    <name evidence="2" type="ORF">AGERDE_LOCUS421</name>
</gene>
<dbReference type="Gene3D" id="3.40.50.1580">
    <property type="entry name" value="Nucleoside phosphorylase domain"/>
    <property type="match status" value="1"/>
</dbReference>
<feature type="domain" description="Nucleoside phosphorylase" evidence="1">
    <location>
        <begin position="31"/>
        <end position="224"/>
    </location>
</feature>
<dbReference type="PANTHER" id="PTHR43691:SF14">
    <property type="entry name" value="URIDINE PHOSPHORYLASE"/>
    <property type="match status" value="1"/>
</dbReference>
<organism evidence="2 3">
    <name type="scientific">Ambispora gerdemannii</name>
    <dbReference type="NCBI Taxonomy" id="144530"/>
    <lineage>
        <taxon>Eukaryota</taxon>
        <taxon>Fungi</taxon>
        <taxon>Fungi incertae sedis</taxon>
        <taxon>Mucoromycota</taxon>
        <taxon>Glomeromycotina</taxon>
        <taxon>Glomeromycetes</taxon>
        <taxon>Archaeosporales</taxon>
        <taxon>Ambisporaceae</taxon>
        <taxon>Ambispora</taxon>
    </lineage>
</organism>
<dbReference type="SUPFAM" id="SSF53167">
    <property type="entry name" value="Purine and uridine phosphorylases"/>
    <property type="match status" value="1"/>
</dbReference>
<dbReference type="InterPro" id="IPR000845">
    <property type="entry name" value="Nucleoside_phosphorylase_d"/>
</dbReference>
<dbReference type="CDD" id="cd17769">
    <property type="entry name" value="NP_TgUP-like"/>
    <property type="match status" value="1"/>
</dbReference>